<keyword evidence="5" id="KW-1185">Reference proteome</keyword>
<gene>
    <name evidence="4" type="ORF">EG327_001931</name>
</gene>
<accession>A0A8H3Z8F9</accession>
<reference evidence="4 5" key="1">
    <citation type="submission" date="2019-07" db="EMBL/GenBank/DDBJ databases">
        <title>Venturia inaequalis Genome Resource.</title>
        <authorList>
            <person name="Lichtner F.J."/>
        </authorList>
    </citation>
    <scope>NUCLEOTIDE SEQUENCE [LARGE SCALE GENOMIC DNA]</scope>
    <source>
        <strain evidence="4 5">DMI_063113</strain>
    </source>
</reference>
<dbReference type="InterPro" id="IPR013087">
    <property type="entry name" value="Znf_C2H2_type"/>
</dbReference>
<dbReference type="EMBL" id="WNWR01000156">
    <property type="protein sequence ID" value="KAE9990040.1"/>
    <property type="molecule type" value="Genomic_DNA"/>
</dbReference>
<evidence type="ECO:0000313" key="4">
    <source>
        <dbReference type="EMBL" id="KAE9990040.1"/>
    </source>
</evidence>
<dbReference type="Proteomes" id="UP000490939">
    <property type="component" value="Unassembled WGS sequence"/>
</dbReference>
<feature type="domain" description="C2H2-type" evidence="3">
    <location>
        <begin position="263"/>
        <end position="293"/>
    </location>
</feature>
<sequence length="404" mass="44886">MSSVPLMPIYASQRYPSPEETPPLSPYHVSNDGYGNNMSREQGLHCQYGSHPGSPLFFMPDTPCSSQYLGWSSQGQGYGSPTTQQIMYDQASTQYDSFGADCGQYQHSTYSHQLNVDPIMASPITDFSGQNLHIQMRGLNVLGSQESELMASIQQKTAVAFQTGHGQHSHNQSAPSSPFMPGYQSSWPNASVYMPLSPLSQAASPSRSWDQPSAIMAAPVLPEGRYRELSSSGSSSVSRLTVVKRPTVTTRRRLKKDKSPRRIKCETFGCLKDFDRPHNAKMHQKMVHGNPERKEICPLLSCTRGFARRHDMIRHLKGKHTTYAVKHEDIYGPVVVYTCEGCGRTANRKDIVSRHNKNTCPGMNAVKIVKKSSSKKGQRGRAQPPMQGQQDVHTGYQSPYQSIL</sequence>
<evidence type="ECO:0000259" key="3">
    <source>
        <dbReference type="PROSITE" id="PS50157"/>
    </source>
</evidence>
<dbReference type="Gene3D" id="3.30.160.60">
    <property type="entry name" value="Classic Zinc Finger"/>
    <property type="match status" value="1"/>
</dbReference>
<feature type="domain" description="C2H2-type" evidence="3">
    <location>
        <begin position="295"/>
        <end position="321"/>
    </location>
</feature>
<dbReference type="OrthoDB" id="6910977at2759"/>
<name>A0A8H3Z8F9_VENIN</name>
<evidence type="ECO:0000313" key="5">
    <source>
        <dbReference type="Proteomes" id="UP000490939"/>
    </source>
</evidence>
<keyword evidence="1" id="KW-0862">Zinc</keyword>
<dbReference type="GO" id="GO:0008270">
    <property type="term" value="F:zinc ion binding"/>
    <property type="evidence" value="ECO:0007669"/>
    <property type="project" value="UniProtKB-KW"/>
</dbReference>
<organism evidence="4 5">
    <name type="scientific">Venturia inaequalis</name>
    <name type="common">Apple scab fungus</name>
    <dbReference type="NCBI Taxonomy" id="5025"/>
    <lineage>
        <taxon>Eukaryota</taxon>
        <taxon>Fungi</taxon>
        <taxon>Dikarya</taxon>
        <taxon>Ascomycota</taxon>
        <taxon>Pezizomycotina</taxon>
        <taxon>Dothideomycetes</taxon>
        <taxon>Pleosporomycetidae</taxon>
        <taxon>Venturiales</taxon>
        <taxon>Venturiaceae</taxon>
        <taxon>Venturia</taxon>
    </lineage>
</organism>
<feature type="compositionally biased region" description="Polar residues" evidence="2">
    <location>
        <begin position="386"/>
        <end position="404"/>
    </location>
</feature>
<protein>
    <recommendedName>
        <fullName evidence="3">C2H2-type domain-containing protein</fullName>
    </recommendedName>
</protein>
<comment type="caution">
    <text evidence="4">The sequence shown here is derived from an EMBL/GenBank/DDBJ whole genome shotgun (WGS) entry which is preliminary data.</text>
</comment>
<dbReference type="AlphaFoldDB" id="A0A8H3Z8F9"/>
<keyword evidence="1" id="KW-0863">Zinc-finger</keyword>
<evidence type="ECO:0000256" key="1">
    <source>
        <dbReference type="PROSITE-ProRule" id="PRU00042"/>
    </source>
</evidence>
<proteinExistence type="predicted"/>
<evidence type="ECO:0000256" key="2">
    <source>
        <dbReference type="SAM" id="MobiDB-lite"/>
    </source>
</evidence>
<feature type="compositionally biased region" description="Basic residues" evidence="2">
    <location>
        <begin position="370"/>
        <end position="379"/>
    </location>
</feature>
<keyword evidence="1" id="KW-0479">Metal-binding</keyword>
<dbReference type="SMART" id="SM00355">
    <property type="entry name" value="ZnF_C2H2"/>
    <property type="match status" value="3"/>
</dbReference>
<dbReference type="PROSITE" id="PS00028">
    <property type="entry name" value="ZINC_FINGER_C2H2_1"/>
    <property type="match status" value="2"/>
</dbReference>
<feature type="region of interest" description="Disordered" evidence="2">
    <location>
        <begin position="370"/>
        <end position="404"/>
    </location>
</feature>
<dbReference type="PROSITE" id="PS50157">
    <property type="entry name" value="ZINC_FINGER_C2H2_2"/>
    <property type="match status" value="2"/>
</dbReference>